<dbReference type="SMART" id="SM00185">
    <property type="entry name" value="ARM"/>
    <property type="match status" value="2"/>
</dbReference>
<feature type="compositionally biased region" description="Polar residues" evidence="1">
    <location>
        <begin position="238"/>
        <end position="262"/>
    </location>
</feature>
<gene>
    <name evidence="2" type="ORF">TCHU04912_LOCUS1797</name>
</gene>
<dbReference type="AlphaFoldDB" id="A0A7S1WZL4"/>
<evidence type="ECO:0000313" key="2">
    <source>
        <dbReference type="EMBL" id="CAD9199564.1"/>
    </source>
</evidence>
<proteinExistence type="predicted"/>
<dbReference type="InterPro" id="IPR000225">
    <property type="entry name" value="Armadillo"/>
</dbReference>
<organism evidence="2">
    <name type="scientific">Tetraselmis chuii</name>
    <dbReference type="NCBI Taxonomy" id="63592"/>
    <lineage>
        <taxon>Eukaryota</taxon>
        <taxon>Viridiplantae</taxon>
        <taxon>Chlorophyta</taxon>
        <taxon>core chlorophytes</taxon>
        <taxon>Chlorodendrophyceae</taxon>
        <taxon>Chlorodendrales</taxon>
        <taxon>Chlorodendraceae</taxon>
        <taxon>Tetraselmis</taxon>
    </lineage>
</organism>
<reference evidence="2" key="1">
    <citation type="submission" date="2021-01" db="EMBL/GenBank/DDBJ databases">
        <authorList>
            <person name="Corre E."/>
            <person name="Pelletier E."/>
            <person name="Niang G."/>
            <person name="Scheremetjew M."/>
            <person name="Finn R."/>
            <person name="Kale V."/>
            <person name="Holt S."/>
            <person name="Cochrane G."/>
            <person name="Meng A."/>
            <person name="Brown T."/>
            <person name="Cohen L."/>
        </authorList>
    </citation>
    <scope>NUCLEOTIDE SEQUENCE</scope>
    <source>
        <strain evidence="2">PLY429</strain>
    </source>
</reference>
<dbReference type="InterPro" id="IPR016024">
    <property type="entry name" value="ARM-type_fold"/>
</dbReference>
<dbReference type="SUPFAM" id="SSF48371">
    <property type="entry name" value="ARM repeat"/>
    <property type="match status" value="1"/>
</dbReference>
<protein>
    <submittedName>
        <fullName evidence="2">Uncharacterized protein</fullName>
    </submittedName>
</protein>
<sequence>MAKTTPKRTVDRVRMPRADEQELQELRESLSRRSGREVANMEERLGDLAMWWGNQYYCDTVVGNPSACPDGLQLLACLVYPVRNTAVTVEAARTVANLAYYASSERERALFVRSGIVPELVKAMQWGVGYGQGDEEVVKFCCMALADLCLDSKDVRLAAVEAGAPAILSVVLQRMDDTDVVKEAERACAVLVCEAKGRTALAKHGNGQLLLRTSIRLDGGKVMMRRSLKVFDHRMENRQNTPNSATDICEKTSPNKNPSKTKSWQQVKNRGQLYLGAASEVKRLRWHRGKYDDVNRPVVDATERMTCKVDLPCAFPSLLPVHPSPKYPLFGC</sequence>
<dbReference type="EMBL" id="HBGG01003821">
    <property type="protein sequence ID" value="CAD9199564.1"/>
    <property type="molecule type" value="Transcribed_RNA"/>
</dbReference>
<dbReference type="InterPro" id="IPR011989">
    <property type="entry name" value="ARM-like"/>
</dbReference>
<dbReference type="Gene3D" id="1.25.10.10">
    <property type="entry name" value="Leucine-rich Repeat Variant"/>
    <property type="match status" value="1"/>
</dbReference>
<accession>A0A7S1WZL4</accession>
<feature type="region of interest" description="Disordered" evidence="1">
    <location>
        <begin position="237"/>
        <end position="262"/>
    </location>
</feature>
<evidence type="ECO:0000256" key="1">
    <source>
        <dbReference type="SAM" id="MobiDB-lite"/>
    </source>
</evidence>
<name>A0A7S1WZL4_9CHLO</name>